<evidence type="ECO:0000313" key="3">
    <source>
        <dbReference type="Proteomes" id="UP001292094"/>
    </source>
</evidence>
<comment type="caution">
    <text evidence="2">The sequence shown here is derived from an EMBL/GenBank/DDBJ whole genome shotgun (WGS) entry which is preliminary data.</text>
</comment>
<organism evidence="2 3">
    <name type="scientific">Petrolisthes manimaculis</name>
    <dbReference type="NCBI Taxonomy" id="1843537"/>
    <lineage>
        <taxon>Eukaryota</taxon>
        <taxon>Metazoa</taxon>
        <taxon>Ecdysozoa</taxon>
        <taxon>Arthropoda</taxon>
        <taxon>Crustacea</taxon>
        <taxon>Multicrustacea</taxon>
        <taxon>Malacostraca</taxon>
        <taxon>Eumalacostraca</taxon>
        <taxon>Eucarida</taxon>
        <taxon>Decapoda</taxon>
        <taxon>Pleocyemata</taxon>
        <taxon>Anomura</taxon>
        <taxon>Galatheoidea</taxon>
        <taxon>Porcellanidae</taxon>
        <taxon>Petrolisthes</taxon>
    </lineage>
</organism>
<gene>
    <name evidence="2" type="ORF">Pmani_019280</name>
</gene>
<dbReference type="EMBL" id="JAWZYT010001806">
    <property type="protein sequence ID" value="KAK4309068.1"/>
    <property type="molecule type" value="Genomic_DNA"/>
</dbReference>
<protein>
    <submittedName>
        <fullName evidence="2">Uncharacterized protein</fullName>
    </submittedName>
</protein>
<dbReference type="Proteomes" id="UP001292094">
    <property type="component" value="Unassembled WGS sequence"/>
</dbReference>
<keyword evidence="1" id="KW-0812">Transmembrane</keyword>
<accession>A0AAE1PJ76</accession>
<keyword evidence="3" id="KW-1185">Reference proteome</keyword>
<proteinExistence type="predicted"/>
<keyword evidence="1" id="KW-0472">Membrane</keyword>
<dbReference type="AlphaFoldDB" id="A0AAE1PJ76"/>
<evidence type="ECO:0000256" key="1">
    <source>
        <dbReference type="SAM" id="Phobius"/>
    </source>
</evidence>
<feature type="transmembrane region" description="Helical" evidence="1">
    <location>
        <begin position="138"/>
        <end position="156"/>
    </location>
</feature>
<reference evidence="2" key="1">
    <citation type="submission" date="2023-11" db="EMBL/GenBank/DDBJ databases">
        <title>Genome assemblies of two species of porcelain crab, Petrolisthes cinctipes and Petrolisthes manimaculis (Anomura: Porcellanidae).</title>
        <authorList>
            <person name="Angst P."/>
        </authorList>
    </citation>
    <scope>NUCLEOTIDE SEQUENCE</scope>
    <source>
        <strain evidence="2">PB745_02</strain>
        <tissue evidence="2">Gill</tissue>
    </source>
</reference>
<evidence type="ECO:0000313" key="2">
    <source>
        <dbReference type="EMBL" id="KAK4309068.1"/>
    </source>
</evidence>
<keyword evidence="1" id="KW-1133">Transmembrane helix</keyword>
<name>A0AAE1PJ76_9EUCA</name>
<sequence>MDVHHFWAGNVWRKEVLCALTNPALLDIISTLKSKGISITPPGRPHLIAVKAPVSTSSGRSFGFNVHQTLKFPVGLWLAFQINARLPGMPDLADKKVVHDIGLQTVPWVWGKVTLESLPFKKYKTIIAAVRIITTCQIILILLFCSFCFCIALRIGRSLTRTSIMDIAAVTDPSLFGTESSSSHWYSFP</sequence>